<comment type="caution">
    <text evidence="1">The sequence shown here is derived from an EMBL/GenBank/DDBJ whole genome shotgun (WGS) entry which is preliminary data.</text>
</comment>
<protein>
    <submittedName>
        <fullName evidence="1">Uncharacterized protein</fullName>
    </submittedName>
</protein>
<dbReference type="Proteomes" id="UP000318693">
    <property type="component" value="Unassembled WGS sequence"/>
</dbReference>
<evidence type="ECO:0000313" key="2">
    <source>
        <dbReference type="Proteomes" id="UP000318693"/>
    </source>
</evidence>
<dbReference type="EMBL" id="VJXR01000090">
    <property type="protein sequence ID" value="TRW43293.1"/>
    <property type="molecule type" value="Genomic_DNA"/>
</dbReference>
<evidence type="ECO:0000313" key="1">
    <source>
        <dbReference type="EMBL" id="TRW43293.1"/>
    </source>
</evidence>
<dbReference type="RefSeq" id="WP_143419864.1">
    <property type="nucleotide sequence ID" value="NZ_VJXR01000090.1"/>
</dbReference>
<accession>A0A552WLD8</accession>
<organism evidence="1 2">
    <name type="scientific">Georgenia yuyongxinii</name>
    <dbReference type="NCBI Taxonomy" id="2589797"/>
    <lineage>
        <taxon>Bacteria</taxon>
        <taxon>Bacillati</taxon>
        <taxon>Actinomycetota</taxon>
        <taxon>Actinomycetes</taxon>
        <taxon>Micrococcales</taxon>
        <taxon>Bogoriellaceae</taxon>
        <taxon>Georgenia</taxon>
    </lineage>
</organism>
<proteinExistence type="predicted"/>
<keyword evidence="2" id="KW-1185">Reference proteome</keyword>
<gene>
    <name evidence="1" type="ORF">FJ693_18200</name>
</gene>
<dbReference type="AlphaFoldDB" id="A0A552WLD8"/>
<reference evidence="1 2" key="1">
    <citation type="submission" date="2019-07" db="EMBL/GenBank/DDBJ databases">
        <title>Georgenia wutianyii sp. nov. and Georgenia *** sp. nov. isolated from plateau pika (Ochotona curzoniae) in the Qinghai-Tibet plateau of China.</title>
        <authorList>
            <person name="Tian Z."/>
        </authorList>
    </citation>
    <scope>NUCLEOTIDE SEQUENCE [LARGE SCALE GENOMIC DNA]</scope>
    <source>
        <strain evidence="1 2">Z446</strain>
    </source>
</reference>
<name>A0A552WLD8_9MICO</name>
<sequence length="64" mass="7266">MRDLSFSEIDGQATELLPTKETLFFFKVNYADVYATNSATALQAYTWGSMNVANAEQYVQVNQY</sequence>